<dbReference type="Proteomes" id="UP001249851">
    <property type="component" value="Unassembled WGS sequence"/>
</dbReference>
<keyword evidence="2" id="KW-1185">Reference proteome</keyword>
<proteinExistence type="predicted"/>
<reference evidence="1" key="1">
    <citation type="journal article" date="2023" name="G3 (Bethesda)">
        <title>Whole genome assembly and annotation of the endangered Caribbean coral Acropora cervicornis.</title>
        <authorList>
            <person name="Selwyn J.D."/>
            <person name="Vollmer S.V."/>
        </authorList>
    </citation>
    <scope>NUCLEOTIDE SEQUENCE</scope>
    <source>
        <strain evidence="1">K2</strain>
    </source>
</reference>
<comment type="caution">
    <text evidence="1">The sequence shown here is derived from an EMBL/GenBank/DDBJ whole genome shotgun (WGS) entry which is preliminary data.</text>
</comment>
<dbReference type="EMBL" id="JARQWQ010000081">
    <property type="protein sequence ID" value="KAK2553069.1"/>
    <property type="molecule type" value="Genomic_DNA"/>
</dbReference>
<reference evidence="1" key="2">
    <citation type="journal article" date="2023" name="Science">
        <title>Genomic signatures of disease resistance in endangered staghorn corals.</title>
        <authorList>
            <person name="Vollmer S.V."/>
            <person name="Selwyn J.D."/>
            <person name="Despard B.A."/>
            <person name="Roesel C.L."/>
        </authorList>
    </citation>
    <scope>NUCLEOTIDE SEQUENCE</scope>
    <source>
        <strain evidence="1">K2</strain>
    </source>
</reference>
<protein>
    <submittedName>
        <fullName evidence="1">Uncharacterized protein</fullName>
    </submittedName>
</protein>
<gene>
    <name evidence="1" type="ORF">P5673_025798</name>
</gene>
<name>A0AAD9UWZ1_ACRCE</name>
<evidence type="ECO:0000313" key="2">
    <source>
        <dbReference type="Proteomes" id="UP001249851"/>
    </source>
</evidence>
<organism evidence="1 2">
    <name type="scientific">Acropora cervicornis</name>
    <name type="common">Staghorn coral</name>
    <dbReference type="NCBI Taxonomy" id="6130"/>
    <lineage>
        <taxon>Eukaryota</taxon>
        <taxon>Metazoa</taxon>
        <taxon>Cnidaria</taxon>
        <taxon>Anthozoa</taxon>
        <taxon>Hexacorallia</taxon>
        <taxon>Scleractinia</taxon>
        <taxon>Astrocoeniina</taxon>
        <taxon>Acroporidae</taxon>
        <taxon>Acropora</taxon>
    </lineage>
</organism>
<dbReference type="AlphaFoldDB" id="A0AAD9UWZ1"/>
<accession>A0AAD9UWZ1</accession>
<evidence type="ECO:0000313" key="1">
    <source>
        <dbReference type="EMBL" id="KAK2553069.1"/>
    </source>
</evidence>
<sequence>MSLDTAQMVNDSISTKELVEIPGHFMYNEEHDAIEQVLKLPDVTVYDFQVAEDKESTTQDICLPQIRGEYKIFNKNRKHTTDFTKLPRINERREVLHRKSSWLEIQDLSVVSWQKALDILGDKTKGSTTRK</sequence>